<reference evidence="1 2" key="1">
    <citation type="journal article" date="2013" name="Int. J. Syst. Evol. Microbiol.">
        <title>Marinoscillum luteum sp. nov., isolated from marine sediment.</title>
        <authorList>
            <person name="Cha I.T."/>
            <person name="Park S.J."/>
            <person name="Kim S.J."/>
            <person name="Kim J.G."/>
            <person name="Jung M.Y."/>
            <person name="Shin K.S."/>
            <person name="Kwon K.K."/>
            <person name="Yang S.H."/>
            <person name="Seo Y.S."/>
            <person name="Rhee S.K."/>
        </authorList>
    </citation>
    <scope>NUCLEOTIDE SEQUENCE [LARGE SCALE GENOMIC DNA]</scope>
    <source>
        <strain evidence="1 2">KCTC 23939</strain>
    </source>
</reference>
<name>A0ABW7N4H1_9BACT</name>
<protein>
    <submittedName>
        <fullName evidence="1">Uncharacterized protein</fullName>
    </submittedName>
</protein>
<organism evidence="1 2">
    <name type="scientific">Marinoscillum luteum</name>
    <dbReference type="NCBI Taxonomy" id="861051"/>
    <lineage>
        <taxon>Bacteria</taxon>
        <taxon>Pseudomonadati</taxon>
        <taxon>Bacteroidota</taxon>
        <taxon>Cytophagia</taxon>
        <taxon>Cytophagales</taxon>
        <taxon>Reichenbachiellaceae</taxon>
        <taxon>Marinoscillum</taxon>
    </lineage>
</organism>
<gene>
    <name evidence="1" type="ORF">ACHKAR_02440</name>
</gene>
<evidence type="ECO:0000313" key="2">
    <source>
        <dbReference type="Proteomes" id="UP001610063"/>
    </source>
</evidence>
<sequence length="277" mass="32848">MRYGLLITALVITFTSSVAQRSVTDEMKDTEDELYASTKQINQFFHRFNGEEDERGNRYYPEDKKYRDAGLRKKYLPILFDTETGYVKTETANSFIKEVLDKKNPVFLDFHSGDWFAEVNTTFLYKGKEVSVLLYMILQQQGQGYEWVIDDLSFDPYKSSFKKDTSEQKMFIHPMSHELDFMTLRKAFRNTQNPEQYTSRKWEPDYLTLFLFEMKGGALEFKTVKNVKFHFFEVDGWYFELSNFNRPGYNTGWLISNLVKVGAAEQKQMKDYLYDKN</sequence>
<proteinExistence type="predicted"/>
<dbReference type="Proteomes" id="UP001610063">
    <property type="component" value="Unassembled WGS sequence"/>
</dbReference>
<keyword evidence="2" id="KW-1185">Reference proteome</keyword>
<dbReference type="RefSeq" id="WP_395416026.1">
    <property type="nucleotide sequence ID" value="NZ_JBIPKE010000011.1"/>
</dbReference>
<dbReference type="EMBL" id="JBIPKE010000011">
    <property type="protein sequence ID" value="MFH6982275.1"/>
    <property type="molecule type" value="Genomic_DNA"/>
</dbReference>
<accession>A0ABW7N4H1</accession>
<evidence type="ECO:0000313" key="1">
    <source>
        <dbReference type="EMBL" id="MFH6982275.1"/>
    </source>
</evidence>
<comment type="caution">
    <text evidence="1">The sequence shown here is derived from an EMBL/GenBank/DDBJ whole genome shotgun (WGS) entry which is preliminary data.</text>
</comment>